<organism evidence="1 2">
    <name type="scientific">Pleurodeles waltl</name>
    <name type="common">Iberian ribbed newt</name>
    <dbReference type="NCBI Taxonomy" id="8319"/>
    <lineage>
        <taxon>Eukaryota</taxon>
        <taxon>Metazoa</taxon>
        <taxon>Chordata</taxon>
        <taxon>Craniata</taxon>
        <taxon>Vertebrata</taxon>
        <taxon>Euteleostomi</taxon>
        <taxon>Amphibia</taxon>
        <taxon>Batrachia</taxon>
        <taxon>Caudata</taxon>
        <taxon>Salamandroidea</taxon>
        <taxon>Salamandridae</taxon>
        <taxon>Pleurodelinae</taxon>
        <taxon>Pleurodeles</taxon>
    </lineage>
</organism>
<accession>A0AAV7QNN1</accession>
<protein>
    <submittedName>
        <fullName evidence="1">Uncharacterized protein</fullName>
    </submittedName>
</protein>
<evidence type="ECO:0000313" key="2">
    <source>
        <dbReference type="Proteomes" id="UP001066276"/>
    </source>
</evidence>
<gene>
    <name evidence="1" type="ORF">NDU88_006463</name>
</gene>
<comment type="caution">
    <text evidence="1">The sequence shown here is derived from an EMBL/GenBank/DDBJ whole genome shotgun (WGS) entry which is preliminary data.</text>
</comment>
<keyword evidence="2" id="KW-1185">Reference proteome</keyword>
<dbReference type="Proteomes" id="UP001066276">
    <property type="component" value="Chromosome 6"/>
</dbReference>
<proteinExistence type="predicted"/>
<evidence type="ECO:0000313" key="1">
    <source>
        <dbReference type="EMBL" id="KAJ1140103.1"/>
    </source>
</evidence>
<name>A0AAV7QNN1_PLEWA</name>
<dbReference type="EMBL" id="JANPWB010000010">
    <property type="protein sequence ID" value="KAJ1140103.1"/>
    <property type="molecule type" value="Genomic_DNA"/>
</dbReference>
<reference evidence="1" key="1">
    <citation type="journal article" date="2022" name="bioRxiv">
        <title>Sequencing and chromosome-scale assembly of the giantPleurodeles waltlgenome.</title>
        <authorList>
            <person name="Brown T."/>
            <person name="Elewa A."/>
            <person name="Iarovenko S."/>
            <person name="Subramanian E."/>
            <person name="Araus A.J."/>
            <person name="Petzold A."/>
            <person name="Susuki M."/>
            <person name="Suzuki K.-i.T."/>
            <person name="Hayashi T."/>
            <person name="Toyoda A."/>
            <person name="Oliveira C."/>
            <person name="Osipova E."/>
            <person name="Leigh N.D."/>
            <person name="Simon A."/>
            <person name="Yun M.H."/>
        </authorList>
    </citation>
    <scope>NUCLEOTIDE SEQUENCE</scope>
    <source>
        <strain evidence="1">20211129_DDA</strain>
        <tissue evidence="1">Liver</tissue>
    </source>
</reference>
<sequence>MREVRRLERGYARGTGSEEGRLEWRWGRTVEVVLRYMKIKPEFNPTLCDVITVRVQHNIGDEGSLLNHLRTYAQSTCFKRLQRH</sequence>
<dbReference type="AlphaFoldDB" id="A0AAV7QNN1"/>